<dbReference type="GO" id="GO:0008312">
    <property type="term" value="F:7S RNA binding"/>
    <property type="evidence" value="ECO:0007669"/>
    <property type="project" value="UniProtKB-UniRule"/>
</dbReference>
<accession>A0A9Q4C5H3</accession>
<keyword evidence="7" id="KW-1185">Reference proteome</keyword>
<reference evidence="6" key="1">
    <citation type="submission" date="2022-09" db="EMBL/GenBank/DDBJ databases">
        <title>Haloadaptaus new haloarchaeum isolated from saline soil.</title>
        <authorList>
            <person name="Duran-Viseras A."/>
            <person name="Sanchez-Porro C."/>
            <person name="Ventosa A."/>
        </authorList>
    </citation>
    <scope>NUCLEOTIDE SEQUENCE</scope>
    <source>
        <strain evidence="6">F3-133</strain>
    </source>
</reference>
<dbReference type="RefSeq" id="WP_266087763.1">
    <property type="nucleotide sequence ID" value="NZ_RKLV01000008.1"/>
</dbReference>
<evidence type="ECO:0000256" key="5">
    <source>
        <dbReference type="HAMAP-Rule" id="MF_00305"/>
    </source>
</evidence>
<dbReference type="AlphaFoldDB" id="A0A9Q4C5H3"/>
<dbReference type="InterPro" id="IPR002778">
    <property type="entry name" value="Signal_recog_particle_SRP19"/>
</dbReference>
<evidence type="ECO:0000256" key="3">
    <source>
        <dbReference type="ARBA" id="ARBA00023135"/>
    </source>
</evidence>
<keyword evidence="3 5" id="KW-0733">Signal recognition particle</keyword>
<dbReference type="Proteomes" id="UP001149411">
    <property type="component" value="Unassembled WGS sequence"/>
</dbReference>
<name>A0A9Q4C5H3_9EURY</name>
<dbReference type="PANTHER" id="PTHR17453:SF0">
    <property type="entry name" value="SIGNAL RECOGNITION PARTICLE 19 KDA PROTEIN"/>
    <property type="match status" value="1"/>
</dbReference>
<dbReference type="SUPFAM" id="SSF69695">
    <property type="entry name" value="SRP19"/>
    <property type="match status" value="1"/>
</dbReference>
<sequence length="93" mass="10503">MPEYVIWPAYIDSSKTRSEGRRLPRDVAVDSPSAAEVANAAKQVGYEPEYEPDKQYPRSWWEGTGRVTVETEDSKPDVLRAVAAYVDVLREEA</sequence>
<comment type="function">
    <text evidence="5">Involved in targeting and insertion of nascent membrane proteins into the cytoplasmic membrane. Binds directly to 7S RNA and mediates binding of the 54 kDa subunit of the SRP.</text>
</comment>
<proteinExistence type="inferred from homology"/>
<dbReference type="PANTHER" id="PTHR17453">
    <property type="entry name" value="SIGNAL RECOGNITION PARTICLE 19 KD PROTEIN"/>
    <property type="match status" value="1"/>
</dbReference>
<comment type="subcellular location">
    <subcellularLocation>
        <location evidence="1 5">Cytoplasm</location>
    </subcellularLocation>
</comment>
<gene>
    <name evidence="5" type="primary">srp19</name>
    <name evidence="6" type="ORF">EGH25_08945</name>
</gene>
<keyword evidence="5" id="KW-0694">RNA-binding</keyword>
<comment type="subunit">
    <text evidence="5">Part of the signal recognition particle protein translocation system, which is composed of SRP and FtsY. Archaeal SRP consists of a 7S RNA molecule of 300 nucleotides and two protein subunits: SRP54 and SRP19.</text>
</comment>
<keyword evidence="2 5" id="KW-0963">Cytoplasm</keyword>
<evidence type="ECO:0000313" key="7">
    <source>
        <dbReference type="Proteomes" id="UP001149411"/>
    </source>
</evidence>
<evidence type="ECO:0000256" key="1">
    <source>
        <dbReference type="ARBA" id="ARBA00004496"/>
    </source>
</evidence>
<dbReference type="Gene3D" id="3.30.56.30">
    <property type="entry name" value="Signal recognition particle, SRP19-like subunit"/>
    <property type="match status" value="1"/>
</dbReference>
<protein>
    <recommendedName>
        <fullName evidence="5">Signal recognition particle 19 kDa protein</fullName>
        <shortName evidence="5">SRP19</shortName>
    </recommendedName>
</protein>
<comment type="caution">
    <text evidence="6">The sequence shown here is derived from an EMBL/GenBank/DDBJ whole genome shotgun (WGS) entry which is preliminary data.</text>
</comment>
<comment type="similarity">
    <text evidence="5">Belongs to the SRP19 family.</text>
</comment>
<organism evidence="6 7">
    <name type="scientific">Halorutilus salinus</name>
    <dbReference type="NCBI Taxonomy" id="2487751"/>
    <lineage>
        <taxon>Archaea</taxon>
        <taxon>Methanobacteriati</taxon>
        <taxon>Methanobacteriota</taxon>
        <taxon>Stenosarchaea group</taxon>
        <taxon>Halobacteria</taxon>
        <taxon>Halorutilales</taxon>
        <taxon>Halorutilaceae</taxon>
        <taxon>Halorutilus</taxon>
    </lineage>
</organism>
<dbReference type="GO" id="GO:0006617">
    <property type="term" value="P:SRP-dependent cotranslational protein targeting to membrane, signal sequence recognition"/>
    <property type="evidence" value="ECO:0007669"/>
    <property type="project" value="TreeGrafter"/>
</dbReference>
<evidence type="ECO:0000313" key="6">
    <source>
        <dbReference type="EMBL" id="MCX2819475.1"/>
    </source>
</evidence>
<evidence type="ECO:0000256" key="2">
    <source>
        <dbReference type="ARBA" id="ARBA00022490"/>
    </source>
</evidence>
<dbReference type="HAMAP" id="MF_00305">
    <property type="entry name" value="SRP19"/>
    <property type="match status" value="1"/>
</dbReference>
<dbReference type="InterPro" id="IPR036521">
    <property type="entry name" value="SRP19-like_sf"/>
</dbReference>
<evidence type="ECO:0000256" key="4">
    <source>
        <dbReference type="ARBA" id="ARBA00023274"/>
    </source>
</evidence>
<dbReference type="GO" id="GO:0048500">
    <property type="term" value="C:signal recognition particle"/>
    <property type="evidence" value="ECO:0007669"/>
    <property type="project" value="UniProtKB-UniRule"/>
</dbReference>
<dbReference type="InterPro" id="IPR022938">
    <property type="entry name" value="SRP19_arc-type"/>
</dbReference>
<keyword evidence="4 5" id="KW-0687">Ribonucleoprotein</keyword>
<dbReference type="Pfam" id="PF01922">
    <property type="entry name" value="SRP19"/>
    <property type="match status" value="1"/>
</dbReference>
<dbReference type="EMBL" id="RKLV01000008">
    <property type="protein sequence ID" value="MCX2819475.1"/>
    <property type="molecule type" value="Genomic_DNA"/>
</dbReference>